<feature type="transmembrane region" description="Helical" evidence="1">
    <location>
        <begin position="7"/>
        <end position="28"/>
    </location>
</feature>
<evidence type="ECO:0000313" key="3">
    <source>
        <dbReference type="Proteomes" id="UP001549366"/>
    </source>
</evidence>
<proteinExistence type="predicted"/>
<gene>
    <name evidence="2" type="ORF">V5J35_004367</name>
</gene>
<reference evidence="2 3" key="1">
    <citation type="submission" date="2024-06" db="EMBL/GenBank/DDBJ databases">
        <title>Genomic Encyclopedia of Type Strains, Phase V (KMG-V): Genome sequencing to study the core and pangenomes of soil and plant-associated prokaryotes.</title>
        <authorList>
            <person name="Whitman W."/>
        </authorList>
    </citation>
    <scope>NUCLEOTIDE SEQUENCE [LARGE SCALE GENOMIC DNA]</scope>
    <source>
        <strain evidence="2 3">NE40</strain>
    </source>
</reference>
<keyword evidence="3" id="KW-1185">Reference proteome</keyword>
<keyword evidence="1" id="KW-1133">Transmembrane helix</keyword>
<dbReference type="Proteomes" id="UP001549366">
    <property type="component" value="Unassembled WGS sequence"/>
</dbReference>
<dbReference type="RefSeq" id="WP_354009190.1">
    <property type="nucleotide sequence ID" value="NZ_JBEWTA010000001.1"/>
</dbReference>
<dbReference type="EMBL" id="JBEWTB010000002">
    <property type="protein sequence ID" value="MET4759175.1"/>
    <property type="molecule type" value="Genomic_DNA"/>
</dbReference>
<sequence>MGAIIKLFSGLFILLALFFGAILTWLIVSLEPEPTVQGWKDSTPSIERAEHWIAQVKSDVDSNKLFRVEINDQDLRSLIFYWSSRLNQLGQDRVKVYGADTAFIDDKLAVRVTTQIQLDQPRFINVELMFSGHEGVPNWDYATMGTVTFAGEWISRAWTELVFPALPENRARLWKTVTGAVKRFDIFPDKAVLVYRSNKELRETLKAQAEELVLGDKDEKAAIELYLSVLAAAASQHSLSDIPMSWLLRTMVGLAVARSEEGSAVDENRRMIRAFAIQVADDSVRSLLGPGIKPRFLDRPIILRGRFDLTQHFLVSAALALTLDEQTALNIGISKEKADAKAGGSGFSFSDLTADMAGIRFASALTGSEEQARMAQQFLLQNRGEQTFMPEIAWLPQGLTTGAYSDLVRHPLYPAMLDRIVKRLQNLPLLLAVGE</sequence>
<comment type="caution">
    <text evidence="2">The sequence shown here is derived from an EMBL/GenBank/DDBJ whole genome shotgun (WGS) entry which is preliminary data.</text>
</comment>
<protein>
    <recommendedName>
        <fullName evidence="4">IcmF-related domain-containing protein</fullName>
    </recommendedName>
</protein>
<organism evidence="2 3">
    <name type="scientific">Endozoicomonas lisbonensis</name>
    <dbReference type="NCBI Taxonomy" id="3120522"/>
    <lineage>
        <taxon>Bacteria</taxon>
        <taxon>Pseudomonadati</taxon>
        <taxon>Pseudomonadota</taxon>
        <taxon>Gammaproteobacteria</taxon>
        <taxon>Oceanospirillales</taxon>
        <taxon>Endozoicomonadaceae</taxon>
        <taxon>Endozoicomonas</taxon>
    </lineage>
</organism>
<evidence type="ECO:0000313" key="2">
    <source>
        <dbReference type="EMBL" id="MET4759175.1"/>
    </source>
</evidence>
<keyword evidence="1" id="KW-0472">Membrane</keyword>
<name>A0ABV2SN30_9GAMM</name>
<evidence type="ECO:0008006" key="4">
    <source>
        <dbReference type="Google" id="ProtNLM"/>
    </source>
</evidence>
<evidence type="ECO:0000256" key="1">
    <source>
        <dbReference type="SAM" id="Phobius"/>
    </source>
</evidence>
<accession>A0ABV2SN30</accession>
<keyword evidence="1" id="KW-0812">Transmembrane</keyword>